<dbReference type="InterPro" id="IPR000467">
    <property type="entry name" value="G_patch_dom"/>
</dbReference>
<dbReference type="PROSITE" id="PS50174">
    <property type="entry name" value="G_PATCH"/>
    <property type="match status" value="1"/>
</dbReference>
<accession>A0A7M5XHW1</accession>
<dbReference type="GO" id="GO:0051726">
    <property type="term" value="P:regulation of cell cycle"/>
    <property type="evidence" value="ECO:0007669"/>
    <property type="project" value="InterPro"/>
</dbReference>
<dbReference type="PANTHER" id="PTHR46528:SF1">
    <property type="entry name" value="PROTEIN SON"/>
    <property type="match status" value="1"/>
</dbReference>
<sequence>MADTVTEESGQESCWSSSDERSSGNEYSVKMKNEKLPEDEALKELYRKKKKKKKHKRKHKKKKDRTADSSDEEDQKEGEGKKNKEEKKKANGVIKSNQLLLKVDAILESALSAVEEKNNIKKDSSIKDTKKTVVEDVKKNSNKDNKRTSKTRSRSKDRGESKKHSRSKSREKRKRSRSRDRKRSRSRSRDRKRSRSRSKDRKRSRSRSKDRKRSRSRSRDRKRSRSRSRDRRRSRSRSRDRRRSRSRERRSRRSRSRSKDRRRRSRSRSRSKDRRRRSRSRSRDRRHRSTSRDRRHRSRSKSRNRETVDTKQDIEGPVPSKWDVKETEAMRIVNAETDNVFQKVSALRRSGIEIKYGNTVPGKDARDILNAKAKSSSTSKKERSDPYGKWESVPDGGNRDLNKFTKLCLEISAKDSKYDSHLADSRRSSDDDEAEIHHPFISKPAPMMFPSSSGGYSGSSRSRIAMNPAQAIMAGSMNSITANPADIITGPLEKHFPVSAGNDHREKENAKGEEADLPVYEEVDEGPTKPINVSAVIGRRMGAQQRLNANPNDQLARSVLEECDLKLKGWTEKNRKPGKFTGERGVLMNKKEIAGAVETWVRKDFFHNLMPVCGGVGMRMLKNMGWKQGTALGKNREGYVAPVTFDVKVGRSGLASQEEQPQRGRGLYGNNSFQRSNLPKKKLAPVNNIGGKHPVSVLAENCSKRKMGMPEYECVFEGGSSHNKTFLIKCTIQNVDYQPSVASPNKKHAKAQAAMTALKILGFDQ</sequence>
<dbReference type="InterPro" id="IPR014720">
    <property type="entry name" value="dsRBD_dom"/>
</dbReference>
<feature type="compositionally biased region" description="Basic and acidic residues" evidence="2">
    <location>
        <begin position="379"/>
        <end position="388"/>
    </location>
</feature>
<feature type="region of interest" description="Disordered" evidence="2">
    <location>
        <begin position="442"/>
        <end position="461"/>
    </location>
</feature>
<feature type="compositionally biased region" description="Basic and acidic residues" evidence="2">
    <location>
        <begin position="18"/>
        <end position="45"/>
    </location>
</feature>
<evidence type="ECO:0000256" key="1">
    <source>
        <dbReference type="PROSITE-ProRule" id="PRU00266"/>
    </source>
</evidence>
<dbReference type="Proteomes" id="UP000594262">
    <property type="component" value="Unplaced"/>
</dbReference>
<feature type="compositionally biased region" description="Basic and acidic residues" evidence="2">
    <location>
        <begin position="303"/>
        <end position="314"/>
    </location>
</feature>
<evidence type="ECO:0000313" key="5">
    <source>
        <dbReference type="EnsemblMetazoa" id="CLYHEMP023236.1"/>
    </source>
</evidence>
<evidence type="ECO:0000256" key="2">
    <source>
        <dbReference type="SAM" id="MobiDB-lite"/>
    </source>
</evidence>
<evidence type="ECO:0008006" key="7">
    <source>
        <dbReference type="Google" id="ProtNLM"/>
    </source>
</evidence>
<dbReference type="GO" id="GO:0003723">
    <property type="term" value="F:RNA binding"/>
    <property type="evidence" value="ECO:0007669"/>
    <property type="project" value="UniProtKB-UniRule"/>
</dbReference>
<dbReference type="OrthoDB" id="786951at2759"/>
<organism evidence="5 6">
    <name type="scientific">Clytia hemisphaerica</name>
    <dbReference type="NCBI Taxonomy" id="252671"/>
    <lineage>
        <taxon>Eukaryota</taxon>
        <taxon>Metazoa</taxon>
        <taxon>Cnidaria</taxon>
        <taxon>Hydrozoa</taxon>
        <taxon>Hydroidolina</taxon>
        <taxon>Leptothecata</taxon>
        <taxon>Obeliida</taxon>
        <taxon>Clytiidae</taxon>
        <taxon>Clytia</taxon>
    </lineage>
</organism>
<feature type="compositionally biased region" description="Low complexity" evidence="2">
    <location>
        <begin position="451"/>
        <end position="461"/>
    </location>
</feature>
<name>A0A7M5XHW1_9CNID</name>
<keyword evidence="6" id="KW-1185">Reference proteome</keyword>
<dbReference type="InterPro" id="IPR032922">
    <property type="entry name" value="SON"/>
</dbReference>
<dbReference type="PANTHER" id="PTHR46528">
    <property type="entry name" value="PROTEIN SON"/>
    <property type="match status" value="1"/>
</dbReference>
<dbReference type="CDD" id="cd19870">
    <property type="entry name" value="DSRM_SON-like"/>
    <property type="match status" value="1"/>
</dbReference>
<feature type="domain" description="G-patch" evidence="4">
    <location>
        <begin position="613"/>
        <end position="659"/>
    </location>
</feature>
<dbReference type="Pfam" id="PF01585">
    <property type="entry name" value="G-patch"/>
    <property type="match status" value="1"/>
</dbReference>
<feature type="region of interest" description="Disordered" evidence="2">
    <location>
        <begin position="371"/>
        <end position="396"/>
    </location>
</feature>
<reference evidence="5" key="1">
    <citation type="submission" date="2021-01" db="UniProtKB">
        <authorList>
            <consortium name="EnsemblMetazoa"/>
        </authorList>
    </citation>
    <scope>IDENTIFICATION</scope>
</reference>
<feature type="compositionally biased region" description="Acidic residues" evidence="2">
    <location>
        <begin position="1"/>
        <end position="10"/>
    </location>
</feature>
<feature type="compositionally biased region" description="Basic and acidic residues" evidence="2">
    <location>
        <begin position="77"/>
        <end position="89"/>
    </location>
</feature>
<feature type="compositionally biased region" description="Basic residues" evidence="2">
    <location>
        <begin position="46"/>
        <end position="64"/>
    </location>
</feature>
<dbReference type="SMART" id="SM00358">
    <property type="entry name" value="DSRM"/>
    <property type="match status" value="1"/>
</dbReference>
<evidence type="ECO:0000259" key="4">
    <source>
        <dbReference type="PROSITE" id="PS50174"/>
    </source>
</evidence>
<dbReference type="SMART" id="SM00443">
    <property type="entry name" value="G_patch"/>
    <property type="match status" value="1"/>
</dbReference>
<dbReference type="SUPFAM" id="SSF54768">
    <property type="entry name" value="dsRNA-binding domain-like"/>
    <property type="match status" value="1"/>
</dbReference>
<dbReference type="RefSeq" id="XP_066921630.1">
    <property type="nucleotide sequence ID" value="XM_067065529.1"/>
</dbReference>
<evidence type="ECO:0000259" key="3">
    <source>
        <dbReference type="PROSITE" id="PS50137"/>
    </source>
</evidence>
<dbReference type="Gene3D" id="3.30.160.20">
    <property type="match status" value="1"/>
</dbReference>
<dbReference type="EnsemblMetazoa" id="CLYHEMT023236.1">
    <property type="protein sequence ID" value="CLYHEMP023236.1"/>
    <property type="gene ID" value="CLYHEMG023236"/>
</dbReference>
<feature type="region of interest" description="Disordered" evidence="2">
    <location>
        <begin position="113"/>
        <end position="322"/>
    </location>
</feature>
<feature type="compositionally biased region" description="Basic residues" evidence="2">
    <location>
        <begin position="163"/>
        <end position="302"/>
    </location>
</feature>
<feature type="compositionally biased region" description="Basic and acidic residues" evidence="2">
    <location>
        <begin position="114"/>
        <end position="147"/>
    </location>
</feature>
<proteinExistence type="predicted"/>
<dbReference type="GO" id="GO:0048024">
    <property type="term" value="P:regulation of mRNA splicing, via spliceosome"/>
    <property type="evidence" value="ECO:0007669"/>
    <property type="project" value="TreeGrafter"/>
</dbReference>
<dbReference type="AlphaFoldDB" id="A0A7M5XHW1"/>
<dbReference type="Pfam" id="PF00035">
    <property type="entry name" value="dsrm"/>
    <property type="match status" value="1"/>
</dbReference>
<dbReference type="PROSITE" id="PS50137">
    <property type="entry name" value="DS_RBD"/>
    <property type="match status" value="1"/>
</dbReference>
<dbReference type="GeneID" id="136808957"/>
<keyword evidence="1" id="KW-0694">RNA-binding</keyword>
<protein>
    <recommendedName>
        <fullName evidence="7">Protein SON</fullName>
    </recommendedName>
</protein>
<feature type="domain" description="DRBM" evidence="3">
    <location>
        <begin position="693"/>
        <end position="763"/>
    </location>
</feature>
<evidence type="ECO:0000313" key="6">
    <source>
        <dbReference type="Proteomes" id="UP000594262"/>
    </source>
</evidence>
<feature type="region of interest" description="Disordered" evidence="2">
    <location>
        <begin position="652"/>
        <end position="676"/>
    </location>
</feature>
<feature type="region of interest" description="Disordered" evidence="2">
    <location>
        <begin position="1"/>
        <end position="101"/>
    </location>
</feature>